<dbReference type="AlphaFoldDB" id="A0A8J2SUY2"/>
<dbReference type="Pfam" id="PF12680">
    <property type="entry name" value="SnoaL_2"/>
    <property type="match status" value="1"/>
</dbReference>
<dbReference type="InterPro" id="IPR032710">
    <property type="entry name" value="NTF2-like_dom_sf"/>
</dbReference>
<evidence type="ECO:0000259" key="1">
    <source>
        <dbReference type="Pfam" id="PF12680"/>
    </source>
</evidence>
<evidence type="ECO:0000313" key="3">
    <source>
        <dbReference type="Proteomes" id="UP000789595"/>
    </source>
</evidence>
<feature type="domain" description="SnoaL-like" evidence="1">
    <location>
        <begin position="14"/>
        <end position="111"/>
    </location>
</feature>
<gene>
    <name evidence="2" type="ORF">PECAL_4P27080</name>
</gene>
<reference evidence="2" key="1">
    <citation type="submission" date="2021-11" db="EMBL/GenBank/DDBJ databases">
        <authorList>
            <consortium name="Genoscope - CEA"/>
            <person name="William W."/>
        </authorList>
    </citation>
    <scope>NUCLEOTIDE SEQUENCE</scope>
</reference>
<dbReference type="InterPro" id="IPR037401">
    <property type="entry name" value="SnoaL-like"/>
</dbReference>
<sequence length="119" mass="12802">MADPEIDVVALTKTYFEVWNSHDEAALRGLHADASSLHDWDATLSPTNAAVAAGVAKIWKAEPTIKCEIIDLYTCGPDLTVVANINVVVNADLTLTVCDVIEFDASGRVTSLNAFLKKD</sequence>
<dbReference type="EMBL" id="CAKKNE010000004">
    <property type="protein sequence ID" value="CAH0375376.1"/>
    <property type="molecule type" value="Genomic_DNA"/>
</dbReference>
<organism evidence="2 3">
    <name type="scientific">Pelagomonas calceolata</name>
    <dbReference type="NCBI Taxonomy" id="35677"/>
    <lineage>
        <taxon>Eukaryota</taxon>
        <taxon>Sar</taxon>
        <taxon>Stramenopiles</taxon>
        <taxon>Ochrophyta</taxon>
        <taxon>Pelagophyceae</taxon>
        <taxon>Pelagomonadales</taxon>
        <taxon>Pelagomonadaceae</taxon>
        <taxon>Pelagomonas</taxon>
    </lineage>
</organism>
<accession>A0A8J2SUY2</accession>
<dbReference type="SUPFAM" id="SSF54427">
    <property type="entry name" value="NTF2-like"/>
    <property type="match status" value="1"/>
</dbReference>
<evidence type="ECO:0000313" key="2">
    <source>
        <dbReference type="EMBL" id="CAH0375376.1"/>
    </source>
</evidence>
<dbReference type="Proteomes" id="UP000789595">
    <property type="component" value="Unassembled WGS sequence"/>
</dbReference>
<keyword evidence="3" id="KW-1185">Reference proteome</keyword>
<protein>
    <recommendedName>
        <fullName evidence="1">SnoaL-like domain-containing protein</fullName>
    </recommendedName>
</protein>
<comment type="caution">
    <text evidence="2">The sequence shown here is derived from an EMBL/GenBank/DDBJ whole genome shotgun (WGS) entry which is preliminary data.</text>
</comment>
<proteinExistence type="predicted"/>
<dbReference type="Gene3D" id="3.10.450.50">
    <property type="match status" value="1"/>
</dbReference>
<name>A0A8J2SUY2_9STRA</name>